<dbReference type="PROSITE" id="PS01208">
    <property type="entry name" value="VWFC_1"/>
    <property type="match status" value="4"/>
</dbReference>
<sequence length="876" mass="98103">MLLSAQLWGIVMLTLCQPALQDYADGVQNAQTRLNTCRLVASLKRCMRPHMENCKNFPGIQQVLVVFQSTQEICGDGGSSSCNVQAVNDCMAEFSLSSGSAKTRQESCKLVESLRTCIDPHRDACENEPSFQQVLMMFKNTHQICADGSSGLTCNIQAVSDCMMEYKSSSSSVRTRLQTCRVIWSLRDCVAPYVNDCEDDTTMQNAMTILNDRNTRETCNDHSGSHCNTEVLSRCLTTYQTSIGSARTRLNTCRLVNSLRRCVRPLTNECQLSIAYQPIQTIFQNTEEICQDGSEGGCNVQAVSDCMSKYTASSRSARTRLGACRAYRKLEKCLKRLNQDCQGNNALDAVNDIRLTMRETCSEGELEEYCQDWNNTKIPSGEIFSPHRNEPCMRCMCDNGFMVACKEVTCLPPSCAGAQQVPDTCCEFICPIYPPTPEPEPGATCLDWNNTVIQSGEIFSPKRSDPCEKCYCSNGRTEFCRMIYCDAPPCRGAILIPDTCCGFTCPPTEEPVAEGQNTCRDWNNTIIQHGDRFSPIESDPCYRCECDNGNERYCRMIYCDAPPCPGAILIPGTCCGFTCPPTEEPVAESQNTCRDWNNTIIQHGDRFSPRESDPCFRCECNNGNERYCGMVYCDEPPCRGARPIPGTCCGFICPVERRPILEPVQESSSTCRDWNNTIIQNGNMYSPRENDLCYRCLCDNGEMRYCKTVFCDVPSCPGARPLPGICCGFICPVAIEQPTPEPEPLNKECPEGWTKHESKCYYVSRDKLSWASSQVICKSINGKLVEIASAEENDFVKELATSKGATNFWIGVTDMEVAGSYKFPGKSTALEYTDWKRRSPPKHNAYNCVEVKKARVFNWRPTKCTKRINFVCQRYP</sequence>
<feature type="domain" description="VWFC" evidence="3">
    <location>
        <begin position="669"/>
        <end position="732"/>
    </location>
</feature>
<dbReference type="PANTHER" id="PTHR15256">
    <property type="entry name" value="INTEGRAL MEMBRANE PROTEIN DGCR2/IDD"/>
    <property type="match status" value="1"/>
</dbReference>
<dbReference type="EMBL" id="JARBDR010000246">
    <property type="protein sequence ID" value="KAJ8317513.1"/>
    <property type="molecule type" value="Genomic_DNA"/>
</dbReference>
<accession>A0ABQ9FJM7</accession>
<dbReference type="SMART" id="SM00034">
    <property type="entry name" value="CLECT"/>
    <property type="match status" value="1"/>
</dbReference>
<feature type="domain" description="VWFC" evidence="3">
    <location>
        <begin position="368"/>
        <end position="431"/>
    </location>
</feature>
<dbReference type="Pfam" id="PF00059">
    <property type="entry name" value="Lectin_C"/>
    <property type="match status" value="1"/>
</dbReference>
<dbReference type="InterPro" id="IPR001304">
    <property type="entry name" value="C-type_lectin-like"/>
</dbReference>
<dbReference type="PROSITE" id="PS50041">
    <property type="entry name" value="C_TYPE_LECTIN_2"/>
    <property type="match status" value="1"/>
</dbReference>
<dbReference type="PROSITE" id="PS50184">
    <property type="entry name" value="VWFC_2"/>
    <property type="match status" value="4"/>
</dbReference>
<gene>
    <name evidence="4" type="ORF">KUTeg_005417</name>
</gene>
<dbReference type="SMART" id="SM00214">
    <property type="entry name" value="VWC"/>
    <property type="match status" value="5"/>
</dbReference>
<dbReference type="InterPro" id="IPR016187">
    <property type="entry name" value="CTDL_fold"/>
</dbReference>
<dbReference type="SUPFAM" id="SSF56436">
    <property type="entry name" value="C-type lectin-like"/>
    <property type="match status" value="1"/>
</dbReference>
<keyword evidence="1" id="KW-0732">Signal</keyword>
<dbReference type="InterPro" id="IPR042378">
    <property type="entry name" value="IDD"/>
</dbReference>
<dbReference type="InterPro" id="IPR001007">
    <property type="entry name" value="VWF_dom"/>
</dbReference>
<feature type="domain" description="VWFC" evidence="3">
    <location>
        <begin position="517"/>
        <end position="580"/>
    </location>
</feature>
<evidence type="ECO:0000313" key="5">
    <source>
        <dbReference type="Proteomes" id="UP001217089"/>
    </source>
</evidence>
<feature type="domain" description="C-type lectin" evidence="2">
    <location>
        <begin position="756"/>
        <end position="873"/>
    </location>
</feature>
<proteinExistence type="predicted"/>
<evidence type="ECO:0000313" key="4">
    <source>
        <dbReference type="EMBL" id="KAJ8317513.1"/>
    </source>
</evidence>
<feature type="signal peptide" evidence="1">
    <location>
        <begin position="1"/>
        <end position="21"/>
    </location>
</feature>
<dbReference type="InterPro" id="IPR016186">
    <property type="entry name" value="C-type_lectin-like/link_sf"/>
</dbReference>
<name>A0ABQ9FJM7_TEGGR</name>
<keyword evidence="5" id="KW-1185">Reference proteome</keyword>
<dbReference type="Pfam" id="PF23334">
    <property type="entry name" value="VWC2L_2nd"/>
    <property type="match status" value="3"/>
</dbReference>
<dbReference type="SUPFAM" id="SSF57603">
    <property type="entry name" value="FnI-like domain"/>
    <property type="match status" value="4"/>
</dbReference>
<evidence type="ECO:0000259" key="3">
    <source>
        <dbReference type="PROSITE" id="PS50184"/>
    </source>
</evidence>
<dbReference type="Gene3D" id="3.10.100.10">
    <property type="entry name" value="Mannose-Binding Protein A, subunit A"/>
    <property type="match status" value="1"/>
</dbReference>
<feature type="domain" description="VWFC" evidence="3">
    <location>
        <begin position="443"/>
        <end position="506"/>
    </location>
</feature>
<reference evidence="4 5" key="1">
    <citation type="submission" date="2022-12" db="EMBL/GenBank/DDBJ databases">
        <title>Chromosome-level genome of Tegillarca granosa.</title>
        <authorList>
            <person name="Kim J."/>
        </authorList>
    </citation>
    <scope>NUCLEOTIDE SEQUENCE [LARGE SCALE GENOMIC DNA]</scope>
    <source>
        <strain evidence="4">Teg-2019</strain>
        <tissue evidence="4">Adductor muscle</tissue>
    </source>
</reference>
<organism evidence="4 5">
    <name type="scientific">Tegillarca granosa</name>
    <name type="common">Malaysian cockle</name>
    <name type="synonym">Anadara granosa</name>
    <dbReference type="NCBI Taxonomy" id="220873"/>
    <lineage>
        <taxon>Eukaryota</taxon>
        <taxon>Metazoa</taxon>
        <taxon>Spiralia</taxon>
        <taxon>Lophotrochozoa</taxon>
        <taxon>Mollusca</taxon>
        <taxon>Bivalvia</taxon>
        <taxon>Autobranchia</taxon>
        <taxon>Pteriomorphia</taxon>
        <taxon>Arcoida</taxon>
        <taxon>Arcoidea</taxon>
        <taxon>Arcidae</taxon>
        <taxon>Tegillarca</taxon>
    </lineage>
</organism>
<feature type="chain" id="PRO_5045246996" evidence="1">
    <location>
        <begin position="22"/>
        <end position="876"/>
    </location>
</feature>
<dbReference type="CDD" id="cd00037">
    <property type="entry name" value="CLECT"/>
    <property type="match status" value="1"/>
</dbReference>
<dbReference type="PANTHER" id="PTHR15256:SF6">
    <property type="entry name" value="INTEGRAL MEMBRANE PROTEIN DGCR2_IDD"/>
    <property type="match status" value="1"/>
</dbReference>
<protein>
    <submittedName>
        <fullName evidence="4">Uncharacterized protein</fullName>
    </submittedName>
</protein>
<comment type="caution">
    <text evidence="4">The sequence shown here is derived from an EMBL/GenBank/DDBJ whole genome shotgun (WGS) entry which is preliminary data.</text>
</comment>
<evidence type="ECO:0000259" key="2">
    <source>
        <dbReference type="PROSITE" id="PS50041"/>
    </source>
</evidence>
<evidence type="ECO:0000256" key="1">
    <source>
        <dbReference type="SAM" id="SignalP"/>
    </source>
</evidence>
<dbReference type="Proteomes" id="UP001217089">
    <property type="component" value="Unassembled WGS sequence"/>
</dbReference>